<organism evidence="2 3">
    <name type="scientific">Actinidia rufa</name>
    <dbReference type="NCBI Taxonomy" id="165716"/>
    <lineage>
        <taxon>Eukaryota</taxon>
        <taxon>Viridiplantae</taxon>
        <taxon>Streptophyta</taxon>
        <taxon>Embryophyta</taxon>
        <taxon>Tracheophyta</taxon>
        <taxon>Spermatophyta</taxon>
        <taxon>Magnoliopsida</taxon>
        <taxon>eudicotyledons</taxon>
        <taxon>Gunneridae</taxon>
        <taxon>Pentapetalae</taxon>
        <taxon>asterids</taxon>
        <taxon>Ericales</taxon>
        <taxon>Actinidiaceae</taxon>
        <taxon>Actinidia</taxon>
    </lineage>
</organism>
<dbReference type="EMBL" id="BJWL01000022">
    <property type="protein sequence ID" value="GFZ11260.1"/>
    <property type="molecule type" value="Genomic_DNA"/>
</dbReference>
<keyword evidence="3" id="KW-1185">Reference proteome</keyword>
<accession>A0A7J0GKE7</accession>
<comment type="caution">
    <text evidence="2">The sequence shown here is derived from an EMBL/GenBank/DDBJ whole genome shotgun (WGS) entry which is preliminary data.</text>
</comment>
<name>A0A7J0GKE7_9ERIC</name>
<gene>
    <name evidence="2" type="ORF">Acr_22g0006580</name>
</gene>
<feature type="region of interest" description="Disordered" evidence="1">
    <location>
        <begin position="122"/>
        <end position="190"/>
    </location>
</feature>
<evidence type="ECO:0000256" key="1">
    <source>
        <dbReference type="SAM" id="MobiDB-lite"/>
    </source>
</evidence>
<protein>
    <submittedName>
        <fullName evidence="2">Uncharacterized protein</fullName>
    </submittedName>
</protein>
<reference evidence="2 3" key="1">
    <citation type="submission" date="2019-07" db="EMBL/GenBank/DDBJ databases">
        <title>De Novo Assembly of kiwifruit Actinidia rufa.</title>
        <authorList>
            <person name="Sugita-Konishi S."/>
            <person name="Sato K."/>
            <person name="Mori E."/>
            <person name="Abe Y."/>
            <person name="Kisaki G."/>
            <person name="Hamano K."/>
            <person name="Suezawa K."/>
            <person name="Otani M."/>
            <person name="Fukuda T."/>
            <person name="Manabe T."/>
            <person name="Gomi K."/>
            <person name="Tabuchi M."/>
            <person name="Akimitsu K."/>
            <person name="Kataoka I."/>
        </authorList>
    </citation>
    <scope>NUCLEOTIDE SEQUENCE [LARGE SCALE GENOMIC DNA]</scope>
    <source>
        <strain evidence="3">cv. Fuchu</strain>
    </source>
</reference>
<evidence type="ECO:0000313" key="2">
    <source>
        <dbReference type="EMBL" id="GFZ11260.1"/>
    </source>
</evidence>
<sequence>MEKLQQVLVVVNLIKLATRTGEGLSEVRSTQREYAPQGKLNELRGRLLLEMAHSKNAKKVPRFVKSDESAPMGGDPKKRNQRWKYALHKEKWHKTEGCKGIEVFLGSACSSKELKEFIDQEKTEAKKAKVRPKPRFDRGNDEADDALTEDLPLGTIHMIRGPNHPDPRRDLHHHTNVPSMQPLAKKPSQGLFDPGSNAFTKLELSSSFASGSFVASAPSTSIPQSSSSSASWLAYASSLKPKRRIGEYSSGEYPLVDRVLGYLLELDQLPPILLSLGTSRGYFLHCNGNNLSESFALLDESCALKNENISLGVGGSPLTYGGPAMLPVVTSSSTAKSSTSWGNMTTYAKAMLVSCSQAMLVAKNLPLELSNCKILEFRARGL</sequence>
<evidence type="ECO:0000313" key="3">
    <source>
        <dbReference type="Proteomes" id="UP000585474"/>
    </source>
</evidence>
<dbReference type="Proteomes" id="UP000585474">
    <property type="component" value="Unassembled WGS sequence"/>
</dbReference>
<dbReference type="AlphaFoldDB" id="A0A7J0GKE7"/>
<proteinExistence type="predicted"/>